<dbReference type="AlphaFoldDB" id="A0A8S1RRM3"/>
<evidence type="ECO:0000313" key="2">
    <source>
        <dbReference type="Proteomes" id="UP000692954"/>
    </source>
</evidence>
<name>A0A8S1RRM3_9CILI</name>
<sequence>MFTKLNQFQILYNLIKWGYFGQNNQNSKKQKEIKNNQINLEDVLEIIINLITQYLLYSKNRIKQGIWIEEIQQTQFQLVEIGEYFNGQRIGKWKCFQNDKQIAGGFYDDEGIKKGKWIELWKFFNSLSLMIQNGEYNMNGLKIGRWDIIYKRQQSEVYKQMQIIYQHKGFFLFLQIQWQWII</sequence>
<organism evidence="1 2">
    <name type="scientific">Paramecium sonneborni</name>
    <dbReference type="NCBI Taxonomy" id="65129"/>
    <lineage>
        <taxon>Eukaryota</taxon>
        <taxon>Sar</taxon>
        <taxon>Alveolata</taxon>
        <taxon>Ciliophora</taxon>
        <taxon>Intramacronucleata</taxon>
        <taxon>Oligohymenophorea</taxon>
        <taxon>Peniculida</taxon>
        <taxon>Parameciidae</taxon>
        <taxon>Paramecium</taxon>
    </lineage>
</organism>
<dbReference type="Proteomes" id="UP000692954">
    <property type="component" value="Unassembled WGS sequence"/>
</dbReference>
<evidence type="ECO:0000313" key="1">
    <source>
        <dbReference type="EMBL" id="CAD8130237.1"/>
    </source>
</evidence>
<keyword evidence="2" id="KW-1185">Reference proteome</keyword>
<dbReference type="EMBL" id="CAJJDN010000270">
    <property type="protein sequence ID" value="CAD8130237.1"/>
    <property type="molecule type" value="Genomic_DNA"/>
</dbReference>
<comment type="caution">
    <text evidence="1">The sequence shown here is derived from an EMBL/GenBank/DDBJ whole genome shotgun (WGS) entry which is preliminary data.</text>
</comment>
<proteinExistence type="predicted"/>
<dbReference type="PANTHER" id="PTHR33706">
    <property type="entry name" value="MORN VARIANT REPEAT PROTEIN"/>
    <property type="match status" value="1"/>
</dbReference>
<protein>
    <submittedName>
        <fullName evidence="1">Uncharacterized protein</fullName>
    </submittedName>
</protein>
<accession>A0A8S1RRM3</accession>
<gene>
    <name evidence="1" type="ORF">PSON_ATCC_30995.1.T2700025</name>
</gene>
<dbReference type="PANTHER" id="PTHR33706:SF1">
    <property type="entry name" value="TPR REPEAT PROTEIN"/>
    <property type="match status" value="1"/>
</dbReference>
<dbReference type="OrthoDB" id="323833at2759"/>
<reference evidence="1" key="1">
    <citation type="submission" date="2021-01" db="EMBL/GenBank/DDBJ databases">
        <authorList>
            <consortium name="Genoscope - CEA"/>
            <person name="William W."/>
        </authorList>
    </citation>
    <scope>NUCLEOTIDE SEQUENCE</scope>
</reference>